<feature type="region of interest" description="Disordered" evidence="1">
    <location>
        <begin position="1"/>
        <end position="49"/>
    </location>
</feature>
<organism evidence="2 3">
    <name type="scientific">Clostridium frigidicarnis</name>
    <dbReference type="NCBI Taxonomy" id="84698"/>
    <lineage>
        <taxon>Bacteria</taxon>
        <taxon>Bacillati</taxon>
        <taxon>Bacillota</taxon>
        <taxon>Clostridia</taxon>
        <taxon>Eubacteriales</taxon>
        <taxon>Clostridiaceae</taxon>
        <taxon>Clostridium</taxon>
    </lineage>
</organism>
<dbReference type="NCBIfam" id="NF040919">
    <property type="entry name" value="Clostri_philic"/>
    <property type="match status" value="1"/>
</dbReference>
<reference evidence="2 3" key="1">
    <citation type="submission" date="2016-10" db="EMBL/GenBank/DDBJ databases">
        <authorList>
            <person name="de Groot N.N."/>
        </authorList>
    </citation>
    <scope>NUCLEOTIDE SEQUENCE [LARGE SCALE GENOMIC DNA]</scope>
    <source>
        <strain evidence="2 3">DSM 12271</strain>
    </source>
</reference>
<accession>A0A1I0XQR0</accession>
<dbReference type="AlphaFoldDB" id="A0A1I0XQR0"/>
<dbReference type="EMBL" id="FOKI01000009">
    <property type="protein sequence ID" value="SFB03351.1"/>
    <property type="molecule type" value="Genomic_DNA"/>
</dbReference>
<evidence type="ECO:0000313" key="3">
    <source>
        <dbReference type="Proteomes" id="UP000198619"/>
    </source>
</evidence>
<proteinExistence type="predicted"/>
<dbReference type="RefSeq" id="WP_177199343.1">
    <property type="nucleotide sequence ID" value="NZ_FOKI01000009.1"/>
</dbReference>
<evidence type="ECO:0000313" key="2">
    <source>
        <dbReference type="EMBL" id="SFB03351.1"/>
    </source>
</evidence>
<dbReference type="Proteomes" id="UP000198619">
    <property type="component" value="Unassembled WGS sequence"/>
</dbReference>
<gene>
    <name evidence="2" type="ORF">SAMN04488528_100993</name>
</gene>
<sequence length="49" mass="5703">MKVKDNKTNNGPQKGDRRQRLHENQNNVGNPKNPTEYTNFNGEPIESRH</sequence>
<evidence type="ECO:0000256" key="1">
    <source>
        <dbReference type="SAM" id="MobiDB-lite"/>
    </source>
</evidence>
<keyword evidence="3" id="KW-1185">Reference proteome</keyword>
<feature type="compositionally biased region" description="Basic and acidic residues" evidence="1">
    <location>
        <begin position="14"/>
        <end position="23"/>
    </location>
</feature>
<feature type="compositionally biased region" description="Polar residues" evidence="1">
    <location>
        <begin position="24"/>
        <end position="41"/>
    </location>
</feature>
<protein>
    <submittedName>
        <fullName evidence="2">Uncharacterized protein</fullName>
    </submittedName>
</protein>
<name>A0A1I0XQR0_9CLOT</name>